<sequence>MANRSNQRRRRRDATPPTPTLTLTEIEASHHADDHRAFILKSCFNGTSMRWYELSHHPTRSNPRSSPSSSEFSTENRSYKQVIEASRIDRSFHGFDLDPVEWSKPELDGPQISQAAADAFVRYKIGVKQGVR</sequence>
<feature type="region of interest" description="Disordered" evidence="1">
    <location>
        <begin position="1"/>
        <end position="21"/>
    </location>
</feature>
<evidence type="ECO:0000256" key="1">
    <source>
        <dbReference type="SAM" id="MobiDB-lite"/>
    </source>
</evidence>
<dbReference type="Proteomes" id="UP000028999">
    <property type="component" value="Unassembled WGS sequence"/>
</dbReference>
<keyword evidence="3" id="KW-1185">Reference proteome</keyword>
<dbReference type="PaxDb" id="3708-A0A078F4T5"/>
<organism evidence="2 3">
    <name type="scientific">Brassica napus</name>
    <name type="common">Rape</name>
    <dbReference type="NCBI Taxonomy" id="3708"/>
    <lineage>
        <taxon>Eukaryota</taxon>
        <taxon>Viridiplantae</taxon>
        <taxon>Streptophyta</taxon>
        <taxon>Embryophyta</taxon>
        <taxon>Tracheophyta</taxon>
        <taxon>Spermatophyta</taxon>
        <taxon>Magnoliopsida</taxon>
        <taxon>eudicotyledons</taxon>
        <taxon>Gunneridae</taxon>
        <taxon>Pentapetalae</taxon>
        <taxon>rosids</taxon>
        <taxon>malvids</taxon>
        <taxon>Brassicales</taxon>
        <taxon>Brassicaceae</taxon>
        <taxon>Brassiceae</taxon>
        <taxon>Brassica</taxon>
    </lineage>
</organism>
<name>A0A078F4T5_BRANA</name>
<accession>A0A078F4T5</accession>
<feature type="compositionally biased region" description="Basic residues" evidence="1">
    <location>
        <begin position="1"/>
        <end position="12"/>
    </location>
</feature>
<proteinExistence type="predicted"/>
<evidence type="ECO:0000313" key="3">
    <source>
        <dbReference type="Proteomes" id="UP000028999"/>
    </source>
</evidence>
<feature type="region of interest" description="Disordered" evidence="1">
    <location>
        <begin position="55"/>
        <end position="78"/>
    </location>
</feature>
<protein>
    <submittedName>
        <fullName evidence="2">BnaA06g16490D protein</fullName>
    </submittedName>
</protein>
<dbReference type="AlphaFoldDB" id="A0A078F4T5"/>
<evidence type="ECO:0000313" key="2">
    <source>
        <dbReference type="EMBL" id="CDY08077.1"/>
    </source>
</evidence>
<gene>
    <name evidence="2" type="primary">BnaA06g16490D</name>
    <name evidence="2" type="ORF">GSBRNA2T00125342001</name>
</gene>
<dbReference type="OMA" id="SHHADDH"/>
<reference evidence="2 3" key="1">
    <citation type="journal article" date="2014" name="Science">
        <title>Plant genetics. Early allopolyploid evolution in the post-Neolithic Brassica napus oilseed genome.</title>
        <authorList>
            <person name="Chalhoub B."/>
            <person name="Denoeud F."/>
            <person name="Liu S."/>
            <person name="Parkin I.A."/>
            <person name="Tang H."/>
            <person name="Wang X."/>
            <person name="Chiquet J."/>
            <person name="Belcram H."/>
            <person name="Tong C."/>
            <person name="Samans B."/>
            <person name="Correa M."/>
            <person name="Da Silva C."/>
            <person name="Just J."/>
            <person name="Falentin C."/>
            <person name="Koh C.S."/>
            <person name="Le Clainche I."/>
            <person name="Bernard M."/>
            <person name="Bento P."/>
            <person name="Noel B."/>
            <person name="Labadie K."/>
            <person name="Alberti A."/>
            <person name="Charles M."/>
            <person name="Arnaud D."/>
            <person name="Guo H."/>
            <person name="Daviaud C."/>
            <person name="Alamery S."/>
            <person name="Jabbari K."/>
            <person name="Zhao M."/>
            <person name="Edger P.P."/>
            <person name="Chelaifa H."/>
            <person name="Tack D."/>
            <person name="Lassalle G."/>
            <person name="Mestiri I."/>
            <person name="Schnel N."/>
            <person name="Le Paslier M.C."/>
            <person name="Fan G."/>
            <person name="Renault V."/>
            <person name="Bayer P.E."/>
            <person name="Golicz A.A."/>
            <person name="Manoli S."/>
            <person name="Lee T.H."/>
            <person name="Thi V.H."/>
            <person name="Chalabi S."/>
            <person name="Hu Q."/>
            <person name="Fan C."/>
            <person name="Tollenaere R."/>
            <person name="Lu Y."/>
            <person name="Battail C."/>
            <person name="Shen J."/>
            <person name="Sidebottom C.H."/>
            <person name="Wang X."/>
            <person name="Canaguier A."/>
            <person name="Chauveau A."/>
            <person name="Berard A."/>
            <person name="Deniot G."/>
            <person name="Guan M."/>
            <person name="Liu Z."/>
            <person name="Sun F."/>
            <person name="Lim Y.P."/>
            <person name="Lyons E."/>
            <person name="Town C.D."/>
            <person name="Bancroft I."/>
            <person name="Wang X."/>
            <person name="Meng J."/>
            <person name="Ma J."/>
            <person name="Pires J.C."/>
            <person name="King G.J."/>
            <person name="Brunel D."/>
            <person name="Delourme R."/>
            <person name="Renard M."/>
            <person name="Aury J.M."/>
            <person name="Adams K.L."/>
            <person name="Batley J."/>
            <person name="Snowdon R.J."/>
            <person name="Tost J."/>
            <person name="Edwards D."/>
            <person name="Zhou Y."/>
            <person name="Hua W."/>
            <person name="Sharpe A.G."/>
            <person name="Paterson A.H."/>
            <person name="Guan C."/>
            <person name="Wincker P."/>
        </authorList>
    </citation>
    <scope>NUCLEOTIDE SEQUENCE [LARGE SCALE GENOMIC DNA]</scope>
    <source>
        <strain evidence="3">cv. Darmor-bzh</strain>
    </source>
</reference>
<dbReference type="EMBL" id="LK031983">
    <property type="protein sequence ID" value="CDY08077.1"/>
    <property type="molecule type" value="Genomic_DNA"/>
</dbReference>
<dbReference type="Gramene" id="CDY08077">
    <property type="protein sequence ID" value="CDY08077"/>
    <property type="gene ID" value="GSBRNA2T00125342001"/>
</dbReference>
<feature type="compositionally biased region" description="Low complexity" evidence="1">
    <location>
        <begin position="60"/>
        <end position="76"/>
    </location>
</feature>
<dbReference type="STRING" id="3708.A0A078F4T5"/>